<feature type="region of interest" description="Disordered" evidence="1">
    <location>
        <begin position="92"/>
        <end position="117"/>
    </location>
</feature>
<dbReference type="RefSeq" id="WP_015929206.1">
    <property type="nucleotide sequence ID" value="NC_011894.1"/>
</dbReference>
<evidence type="ECO:0000313" key="2">
    <source>
        <dbReference type="EMBL" id="ACL57527.1"/>
    </source>
</evidence>
<evidence type="ECO:0000256" key="1">
    <source>
        <dbReference type="SAM" id="MobiDB-lite"/>
    </source>
</evidence>
<protein>
    <submittedName>
        <fullName evidence="2">Uncharacterized protein</fullName>
    </submittedName>
</protein>
<organism evidence="2 3">
    <name type="scientific">Methylobacterium nodulans (strain LMG 21967 / CNCM I-2342 / ORS 2060)</name>
    <dbReference type="NCBI Taxonomy" id="460265"/>
    <lineage>
        <taxon>Bacteria</taxon>
        <taxon>Pseudomonadati</taxon>
        <taxon>Pseudomonadota</taxon>
        <taxon>Alphaproteobacteria</taxon>
        <taxon>Hyphomicrobiales</taxon>
        <taxon>Methylobacteriaceae</taxon>
        <taxon>Methylobacterium</taxon>
    </lineage>
</organism>
<sequence>MIAAVLGCTVGGCNSALYVDMKDTVDSSSGEAVAHNLAMHVIDPWPEHARNTNIGGNGVRTQAAVERYCRDQIKTAPQGSFAAGSAPGGGGLAINLGSSAPSGPEANGEGKRQRGCV</sequence>
<gene>
    <name evidence="2" type="ordered locus">Mnod_2563</name>
</gene>
<dbReference type="Proteomes" id="UP000008207">
    <property type="component" value="Chromosome"/>
</dbReference>
<accession>B8IDY1</accession>
<evidence type="ECO:0000313" key="3">
    <source>
        <dbReference type="Proteomes" id="UP000008207"/>
    </source>
</evidence>
<dbReference type="KEGG" id="mno:Mnod_2563"/>
<dbReference type="HOGENOM" id="CLU_2082047_0_0_5"/>
<proteinExistence type="predicted"/>
<dbReference type="AlphaFoldDB" id="B8IDY1"/>
<name>B8IDY1_METNO</name>
<dbReference type="EMBL" id="CP001349">
    <property type="protein sequence ID" value="ACL57527.1"/>
    <property type="molecule type" value="Genomic_DNA"/>
</dbReference>
<dbReference type="OrthoDB" id="7679506at2"/>
<reference evidence="2 3" key="1">
    <citation type="submission" date="2009-01" db="EMBL/GenBank/DDBJ databases">
        <title>Complete sequence of chromosome of Methylobacterium nodulans ORS 2060.</title>
        <authorList>
            <consortium name="US DOE Joint Genome Institute"/>
            <person name="Lucas S."/>
            <person name="Copeland A."/>
            <person name="Lapidus A."/>
            <person name="Glavina del Rio T."/>
            <person name="Dalin E."/>
            <person name="Tice H."/>
            <person name="Bruce D."/>
            <person name="Goodwin L."/>
            <person name="Pitluck S."/>
            <person name="Sims D."/>
            <person name="Brettin T."/>
            <person name="Detter J.C."/>
            <person name="Han C."/>
            <person name="Larimer F."/>
            <person name="Land M."/>
            <person name="Hauser L."/>
            <person name="Kyrpides N."/>
            <person name="Ivanova N."/>
            <person name="Marx C.J."/>
            <person name="Richardson P."/>
        </authorList>
    </citation>
    <scope>NUCLEOTIDE SEQUENCE [LARGE SCALE GENOMIC DNA]</scope>
    <source>
        <strain evidence="3">LMG 21967 / CNCM I-2342 / ORS 2060</strain>
    </source>
</reference>
<keyword evidence="3" id="KW-1185">Reference proteome</keyword>
<feature type="compositionally biased region" description="Basic and acidic residues" evidence="1">
    <location>
        <begin position="108"/>
        <end position="117"/>
    </location>
</feature>